<protein>
    <submittedName>
        <fullName evidence="2">Uncharacterized protein</fullName>
    </submittedName>
</protein>
<name>A0A914R1N0_9BILA</name>
<dbReference type="WBParaSite" id="PDA_v2.g8405.t1">
    <property type="protein sequence ID" value="PDA_v2.g8405.t1"/>
    <property type="gene ID" value="PDA_v2.g8405"/>
</dbReference>
<proteinExistence type="predicted"/>
<reference evidence="2" key="1">
    <citation type="submission" date="2022-11" db="UniProtKB">
        <authorList>
            <consortium name="WormBaseParasite"/>
        </authorList>
    </citation>
    <scope>IDENTIFICATION</scope>
</reference>
<evidence type="ECO:0000313" key="2">
    <source>
        <dbReference type="WBParaSite" id="PDA_v2.g8405.t1"/>
    </source>
</evidence>
<organism evidence="1 2">
    <name type="scientific">Panagrolaimus davidi</name>
    <dbReference type="NCBI Taxonomy" id="227884"/>
    <lineage>
        <taxon>Eukaryota</taxon>
        <taxon>Metazoa</taxon>
        <taxon>Ecdysozoa</taxon>
        <taxon>Nematoda</taxon>
        <taxon>Chromadorea</taxon>
        <taxon>Rhabditida</taxon>
        <taxon>Tylenchina</taxon>
        <taxon>Panagrolaimomorpha</taxon>
        <taxon>Panagrolaimoidea</taxon>
        <taxon>Panagrolaimidae</taxon>
        <taxon>Panagrolaimus</taxon>
    </lineage>
</organism>
<evidence type="ECO:0000313" key="1">
    <source>
        <dbReference type="Proteomes" id="UP000887578"/>
    </source>
</evidence>
<dbReference type="Proteomes" id="UP000887578">
    <property type="component" value="Unplaced"/>
</dbReference>
<keyword evidence="1" id="KW-1185">Reference proteome</keyword>
<dbReference type="AlphaFoldDB" id="A0A914R1N0"/>
<accession>A0A914R1N0</accession>
<sequence>MDYIKPKNDDNLAIIYKPDYEILNESYNGKKEKYLYIFDDENRKYCYKFRKQGNNFVCSKCAYRKRYIKATIEKDNNDKEMVLLKTNKKHICEPIEYDPQEGNGEIKIIYPPNFQLVKRRFKGKILQKLVIFDTNDKSLCYEYTWMESHNFYRCNPCIELFSNVFAKLKFDKDGKEYVELGKNEHVCKLKKFIPENLVANILKEPDFKIDKYIWRGAEKRRILVFDKTKPGHFYVYGFKTGNTFLCSPCEKKFHKYVIVKLYENESEEKYIEIKGEHFCKSRNKV</sequence>